<evidence type="ECO:0000313" key="3">
    <source>
        <dbReference type="Proteomes" id="UP000028488"/>
    </source>
</evidence>
<dbReference type="AlphaFoldDB" id="A0A076F186"/>
<feature type="region of interest" description="Disordered" evidence="1">
    <location>
        <begin position="24"/>
        <end position="44"/>
    </location>
</feature>
<protein>
    <submittedName>
        <fullName evidence="2">Uncharacterized protein</fullName>
    </submittedName>
</protein>
<dbReference type="Proteomes" id="UP000028488">
    <property type="component" value="Plasmid pPDG4"/>
</dbReference>
<dbReference type="EMBL" id="CP008951">
    <property type="protein sequence ID" value="AII11378.1"/>
    <property type="molecule type" value="Genomic_DNA"/>
</dbReference>
<gene>
    <name evidence="2" type="ORF">EP51_46105</name>
</gene>
<name>A0A076F186_RHOOP</name>
<keyword evidence="2" id="KW-0614">Plasmid</keyword>
<accession>A0A076F186</accession>
<evidence type="ECO:0000256" key="1">
    <source>
        <dbReference type="SAM" id="MobiDB-lite"/>
    </source>
</evidence>
<geneLocation type="plasmid" evidence="2 3">
    <name>pPDG4</name>
</geneLocation>
<organism evidence="2 3">
    <name type="scientific">Rhodococcus opacus</name>
    <name type="common">Nocardia opaca</name>
    <dbReference type="NCBI Taxonomy" id="37919"/>
    <lineage>
        <taxon>Bacteria</taxon>
        <taxon>Bacillati</taxon>
        <taxon>Actinomycetota</taxon>
        <taxon>Actinomycetes</taxon>
        <taxon>Mycobacteriales</taxon>
        <taxon>Nocardiaceae</taxon>
        <taxon>Rhodococcus</taxon>
    </lineage>
</organism>
<proteinExistence type="predicted"/>
<reference evidence="2 3" key="1">
    <citation type="submission" date="2014-07" db="EMBL/GenBank/DDBJ databases">
        <title>Genome Sequence of Rhodococcus opacus Strain R7, a Biodegrader of Mono- and Polycyclic Aromatic Hydrocarbons.</title>
        <authorList>
            <person name="Di Gennaro P."/>
            <person name="Zampolli J."/>
            <person name="Presti I."/>
            <person name="Cappelletti M."/>
            <person name="D'Ursi P."/>
            <person name="Orro A."/>
            <person name="Mezzelani A."/>
            <person name="Milanesi L."/>
        </authorList>
    </citation>
    <scope>NUCLEOTIDE SEQUENCE [LARGE SCALE GENOMIC DNA]</scope>
    <source>
        <strain evidence="2 3">R7</strain>
        <plasmid evidence="2">pPDG4</plasmid>
    </source>
</reference>
<sequence length="79" mass="7766">MIPGVLVGEAQQLAVGVVDERSNAGRPRAAVGKDSQGAGGGGAERLILGGDVPATGASSVYASVSSENMLRIGIDLSSN</sequence>
<evidence type="ECO:0000313" key="2">
    <source>
        <dbReference type="EMBL" id="AII11378.1"/>
    </source>
</evidence>